<dbReference type="GO" id="GO:0006355">
    <property type="term" value="P:regulation of DNA-templated transcription"/>
    <property type="evidence" value="ECO:0007669"/>
    <property type="project" value="TreeGrafter"/>
</dbReference>
<comment type="caution">
    <text evidence="2">The sequence shown here is derived from an EMBL/GenBank/DDBJ whole genome shotgun (WGS) entry which is preliminary data.</text>
</comment>
<dbReference type="Proteomes" id="UP001175271">
    <property type="component" value="Unassembled WGS sequence"/>
</dbReference>
<organism evidence="2 3">
    <name type="scientific">Steinernema hermaphroditum</name>
    <dbReference type="NCBI Taxonomy" id="289476"/>
    <lineage>
        <taxon>Eukaryota</taxon>
        <taxon>Metazoa</taxon>
        <taxon>Ecdysozoa</taxon>
        <taxon>Nematoda</taxon>
        <taxon>Chromadorea</taxon>
        <taxon>Rhabditida</taxon>
        <taxon>Tylenchina</taxon>
        <taxon>Panagrolaimomorpha</taxon>
        <taxon>Strongyloidoidea</taxon>
        <taxon>Steinernematidae</taxon>
        <taxon>Steinernema</taxon>
    </lineage>
</organism>
<dbReference type="GO" id="GO:0006307">
    <property type="term" value="P:DNA alkylation repair"/>
    <property type="evidence" value="ECO:0007669"/>
    <property type="project" value="InterPro"/>
</dbReference>
<proteinExistence type="predicted"/>
<dbReference type="Pfam" id="PF10469">
    <property type="entry name" value="AKAP7_NLS"/>
    <property type="match status" value="1"/>
</dbReference>
<reference evidence="2" key="1">
    <citation type="submission" date="2023-06" db="EMBL/GenBank/DDBJ databases">
        <title>Genomic analysis of the entomopathogenic nematode Steinernema hermaphroditum.</title>
        <authorList>
            <person name="Schwarz E.M."/>
            <person name="Heppert J.K."/>
            <person name="Baniya A."/>
            <person name="Schwartz H.T."/>
            <person name="Tan C.-H."/>
            <person name="Antoshechkin I."/>
            <person name="Sternberg P.W."/>
            <person name="Goodrich-Blair H."/>
            <person name="Dillman A.R."/>
        </authorList>
    </citation>
    <scope>NUCLEOTIDE SEQUENCE</scope>
    <source>
        <strain evidence="2">PS9179</strain>
        <tissue evidence="2">Whole animal</tissue>
    </source>
</reference>
<name>A0AA39GVD0_9BILA</name>
<accession>A0AA39GVD0</accession>
<feature type="domain" description="A-kinase anchor protein 7-like phosphoesterase" evidence="1">
    <location>
        <begin position="119"/>
        <end position="313"/>
    </location>
</feature>
<keyword evidence="3" id="KW-1185">Reference proteome</keyword>
<evidence type="ECO:0000259" key="1">
    <source>
        <dbReference type="Pfam" id="PF10469"/>
    </source>
</evidence>
<protein>
    <recommendedName>
        <fullName evidence="1">A-kinase anchor protein 7-like phosphoesterase domain-containing protein</fullName>
    </recommendedName>
</protein>
<dbReference type="Gene3D" id="3.90.1140.10">
    <property type="entry name" value="Cyclic phosphodiesterase"/>
    <property type="match status" value="1"/>
</dbReference>
<dbReference type="PANTHER" id="PTHR13360">
    <property type="entry name" value="ACTIVATING SIGNAL COINTEGRATOR 1 COMPLEX SUBUNIT 1"/>
    <property type="match status" value="1"/>
</dbReference>
<dbReference type="InterPro" id="IPR019510">
    <property type="entry name" value="AKAP7-like_phosphoesterase"/>
</dbReference>
<dbReference type="PANTHER" id="PTHR13360:SF1">
    <property type="entry name" value="ACTIVATING SIGNAL COINTEGRATOR 1 COMPLEX SUBUNIT 1"/>
    <property type="match status" value="1"/>
</dbReference>
<dbReference type="EMBL" id="JAUCMV010000005">
    <property type="protein sequence ID" value="KAK0393219.1"/>
    <property type="molecule type" value="Genomic_DNA"/>
</dbReference>
<dbReference type="SUPFAM" id="SSF55144">
    <property type="entry name" value="LigT-like"/>
    <property type="match status" value="1"/>
</dbReference>
<gene>
    <name evidence="2" type="ORF">QR680_000104</name>
</gene>
<dbReference type="AlphaFoldDB" id="A0AA39GVD0"/>
<sequence>MLSNSTSSASGVADEEDRQRFVWLDTERGCVYNEKKKIWTQHSIPLLPYIKNAMQANKWKVRREIEAETACKLIIMRDKKNQKLVITSKESAENISQAIEILNPIVEQSQIAKHARPSYTHFIAFPMNTDGVQATYSAFVQELKDSEEFKALVELDRLFYAPGKLHLTLLMLTLNTSEEEEEAKRVLCSIIDNEVHEQIKEADRSVEIKGLACFKNTKADKTRVLFANVQNNIIQIVSDLIATAFIAQCSLAPGNRKKVTLHMTIANTLHVRKAPKVFDATKLIEQYKDYSFGNVTLNKVAIYALHGNGKDEYTAILQKDF</sequence>
<dbReference type="GO" id="GO:0005634">
    <property type="term" value="C:nucleus"/>
    <property type="evidence" value="ECO:0007669"/>
    <property type="project" value="TreeGrafter"/>
</dbReference>
<evidence type="ECO:0000313" key="3">
    <source>
        <dbReference type="Proteomes" id="UP001175271"/>
    </source>
</evidence>
<evidence type="ECO:0000313" key="2">
    <source>
        <dbReference type="EMBL" id="KAK0393219.1"/>
    </source>
</evidence>
<dbReference type="InterPro" id="IPR009097">
    <property type="entry name" value="Cyclic_Pdiesterase"/>
</dbReference>
<dbReference type="InterPro" id="IPR009210">
    <property type="entry name" value="ASCC1"/>
</dbReference>